<feature type="compositionally biased region" description="Basic residues" evidence="1">
    <location>
        <begin position="1"/>
        <end position="10"/>
    </location>
</feature>
<organism evidence="3 4">
    <name type="scientific">Brevibacterium pityocampae</name>
    <dbReference type="NCBI Taxonomy" id="506594"/>
    <lineage>
        <taxon>Bacteria</taxon>
        <taxon>Bacillati</taxon>
        <taxon>Actinomycetota</taxon>
        <taxon>Actinomycetes</taxon>
        <taxon>Micrococcales</taxon>
        <taxon>Brevibacteriaceae</taxon>
        <taxon>Brevibacterium</taxon>
    </lineage>
</organism>
<keyword evidence="4" id="KW-1185">Reference proteome</keyword>
<dbReference type="Proteomes" id="UP001500642">
    <property type="component" value="Unassembled WGS sequence"/>
</dbReference>
<dbReference type="InterPro" id="IPR007060">
    <property type="entry name" value="FtsL/DivIC"/>
</dbReference>
<reference evidence="4" key="1">
    <citation type="journal article" date="2019" name="Int. J. Syst. Evol. Microbiol.">
        <title>The Global Catalogue of Microorganisms (GCM) 10K type strain sequencing project: providing services to taxonomists for standard genome sequencing and annotation.</title>
        <authorList>
            <consortium name="The Broad Institute Genomics Platform"/>
            <consortium name="The Broad Institute Genome Sequencing Center for Infectious Disease"/>
            <person name="Wu L."/>
            <person name="Ma J."/>
        </authorList>
    </citation>
    <scope>NUCLEOTIDE SEQUENCE [LARGE SCALE GENOMIC DNA]</scope>
    <source>
        <strain evidence="4">JCM 17808</strain>
    </source>
</reference>
<accession>A0ABP8JMQ0</accession>
<feature type="transmembrane region" description="Helical" evidence="2">
    <location>
        <begin position="55"/>
        <end position="73"/>
    </location>
</feature>
<evidence type="ECO:0000313" key="3">
    <source>
        <dbReference type="EMBL" id="GAA4393105.1"/>
    </source>
</evidence>
<keyword evidence="2" id="KW-0812">Transmembrane</keyword>
<feature type="compositionally biased region" description="Low complexity" evidence="1">
    <location>
        <begin position="11"/>
        <end position="21"/>
    </location>
</feature>
<name>A0ABP8JMQ0_9MICO</name>
<dbReference type="RefSeq" id="WP_175406911.1">
    <property type="nucleotide sequence ID" value="NZ_BAABGL010000017.1"/>
</dbReference>
<comment type="caution">
    <text evidence="3">The sequence shown here is derived from an EMBL/GenBank/DDBJ whole genome shotgun (WGS) entry which is preliminary data.</text>
</comment>
<gene>
    <name evidence="3" type="ORF">GCM10023167_21780</name>
</gene>
<dbReference type="EMBL" id="BAABGL010000017">
    <property type="protein sequence ID" value="GAA4393105.1"/>
    <property type="molecule type" value="Genomic_DNA"/>
</dbReference>
<feature type="compositionally biased region" description="Basic and acidic residues" evidence="1">
    <location>
        <begin position="186"/>
        <end position="213"/>
    </location>
</feature>
<feature type="region of interest" description="Disordered" evidence="1">
    <location>
        <begin position="174"/>
        <end position="213"/>
    </location>
</feature>
<proteinExistence type="predicted"/>
<evidence type="ECO:0000313" key="4">
    <source>
        <dbReference type="Proteomes" id="UP001500642"/>
    </source>
</evidence>
<sequence>MSKQRRRARSRPASAAPPRSRTGTFRSTRPAAVAAADPESVDVTAAGRRISLRSLMLIAVAVVLVLMFAPSISTGIRQWQQISALEKDIATTGEEVEQLKDKQEQLHDPRYIERVAREEQFYVKPGEDAYIVVDDTVGDTTAEGASTDASGDRVDRPVRSQPWYIELLDSLRSVGYATKESAPPEETERGSGDEERDAAAARHSTETGTEDSR</sequence>
<evidence type="ECO:0000256" key="2">
    <source>
        <dbReference type="SAM" id="Phobius"/>
    </source>
</evidence>
<keyword evidence="2" id="KW-0472">Membrane</keyword>
<dbReference type="Pfam" id="PF04977">
    <property type="entry name" value="DivIC"/>
    <property type="match status" value="1"/>
</dbReference>
<evidence type="ECO:0008006" key="5">
    <source>
        <dbReference type="Google" id="ProtNLM"/>
    </source>
</evidence>
<feature type="region of interest" description="Disordered" evidence="1">
    <location>
        <begin position="1"/>
        <end position="33"/>
    </location>
</feature>
<protein>
    <recommendedName>
        <fullName evidence="5">Septum formation initiator</fullName>
    </recommendedName>
</protein>
<keyword evidence="2" id="KW-1133">Transmembrane helix</keyword>
<evidence type="ECO:0000256" key="1">
    <source>
        <dbReference type="SAM" id="MobiDB-lite"/>
    </source>
</evidence>